<keyword evidence="3" id="KW-1185">Reference proteome</keyword>
<protein>
    <submittedName>
        <fullName evidence="2">Uncharacterized protein</fullName>
    </submittedName>
</protein>
<keyword evidence="1" id="KW-0472">Membrane</keyword>
<sequence>MPMPTLADIDDPRPSRVRGFAVGAAVAVPIGAVFLWFAIGVLPQLILDSAVEYDARLRQEDAYMQSLCANISKETIDRDEQLCECVLAVEYPALDCRAPFMDWSLERMDERCADETTHREALSFCSCVDAIGDQLEGLDREGKEAREIIQRYENCTALDDALYLPELTELVPDA</sequence>
<dbReference type="STRING" id="391625.PPSIR1_34048"/>
<evidence type="ECO:0000313" key="3">
    <source>
        <dbReference type="Proteomes" id="UP000005801"/>
    </source>
</evidence>
<name>A6GG92_9BACT</name>
<organism evidence="2 3">
    <name type="scientific">Plesiocystis pacifica SIR-1</name>
    <dbReference type="NCBI Taxonomy" id="391625"/>
    <lineage>
        <taxon>Bacteria</taxon>
        <taxon>Pseudomonadati</taxon>
        <taxon>Myxococcota</taxon>
        <taxon>Polyangia</taxon>
        <taxon>Nannocystales</taxon>
        <taxon>Nannocystaceae</taxon>
        <taxon>Plesiocystis</taxon>
    </lineage>
</organism>
<dbReference type="Proteomes" id="UP000005801">
    <property type="component" value="Unassembled WGS sequence"/>
</dbReference>
<comment type="caution">
    <text evidence="2">The sequence shown here is derived from an EMBL/GenBank/DDBJ whole genome shotgun (WGS) entry which is preliminary data.</text>
</comment>
<accession>A6GG92</accession>
<reference evidence="2 3" key="1">
    <citation type="submission" date="2007-06" db="EMBL/GenBank/DDBJ databases">
        <authorList>
            <person name="Shimkets L."/>
            <person name="Ferriera S."/>
            <person name="Johnson J."/>
            <person name="Kravitz S."/>
            <person name="Beeson K."/>
            <person name="Sutton G."/>
            <person name="Rogers Y.-H."/>
            <person name="Friedman R."/>
            <person name="Frazier M."/>
            <person name="Venter J.C."/>
        </authorList>
    </citation>
    <scope>NUCLEOTIDE SEQUENCE [LARGE SCALE GENOMIC DNA]</scope>
    <source>
        <strain evidence="2 3">SIR-1</strain>
    </source>
</reference>
<keyword evidence="1" id="KW-0812">Transmembrane</keyword>
<gene>
    <name evidence="2" type="ORF">PPSIR1_34048</name>
</gene>
<evidence type="ECO:0000256" key="1">
    <source>
        <dbReference type="SAM" id="Phobius"/>
    </source>
</evidence>
<feature type="transmembrane region" description="Helical" evidence="1">
    <location>
        <begin position="20"/>
        <end position="42"/>
    </location>
</feature>
<dbReference type="AlphaFoldDB" id="A6GG92"/>
<keyword evidence="1" id="KW-1133">Transmembrane helix</keyword>
<dbReference type="EMBL" id="ABCS01000103">
    <property type="protein sequence ID" value="EDM75113.1"/>
    <property type="molecule type" value="Genomic_DNA"/>
</dbReference>
<evidence type="ECO:0000313" key="2">
    <source>
        <dbReference type="EMBL" id="EDM75113.1"/>
    </source>
</evidence>
<proteinExistence type="predicted"/>